<dbReference type="PaxDb" id="4097-A0A1S3XA31"/>
<evidence type="ECO:0000256" key="1">
    <source>
        <dbReference type="SAM" id="Coils"/>
    </source>
</evidence>
<reference evidence="3" key="1">
    <citation type="submission" date="2025-08" db="UniProtKB">
        <authorList>
            <consortium name="RefSeq"/>
        </authorList>
    </citation>
    <scope>IDENTIFICATION</scope>
</reference>
<organism evidence="3">
    <name type="scientific">Nicotiana tabacum</name>
    <name type="common">Common tobacco</name>
    <dbReference type="NCBI Taxonomy" id="4097"/>
    <lineage>
        <taxon>Eukaryota</taxon>
        <taxon>Viridiplantae</taxon>
        <taxon>Streptophyta</taxon>
        <taxon>Embryophyta</taxon>
        <taxon>Tracheophyta</taxon>
        <taxon>Spermatophyta</taxon>
        <taxon>Magnoliopsida</taxon>
        <taxon>eudicotyledons</taxon>
        <taxon>Gunneridae</taxon>
        <taxon>Pentapetalae</taxon>
        <taxon>asterids</taxon>
        <taxon>lamiids</taxon>
        <taxon>Solanales</taxon>
        <taxon>Solanaceae</taxon>
        <taxon>Nicotianoideae</taxon>
        <taxon>Nicotianeae</taxon>
        <taxon>Nicotiana</taxon>
    </lineage>
</organism>
<feature type="transmembrane region" description="Helical" evidence="2">
    <location>
        <begin position="122"/>
        <end position="140"/>
    </location>
</feature>
<gene>
    <name evidence="3" type="primary">LOC107762881</name>
</gene>
<proteinExistence type="predicted"/>
<protein>
    <submittedName>
        <fullName evidence="3">Uncharacterized protein</fullName>
    </submittedName>
</protein>
<evidence type="ECO:0000256" key="2">
    <source>
        <dbReference type="SAM" id="Phobius"/>
    </source>
</evidence>
<name>A0A1S3XA31_TOBAC</name>
<keyword evidence="2" id="KW-0472">Membrane</keyword>
<dbReference type="RefSeq" id="XP_016436767.1">
    <property type="nucleotide sequence ID" value="XM_016581281.1"/>
</dbReference>
<accession>A0A1S3XA31</accession>
<dbReference type="KEGG" id="nta:107762881"/>
<keyword evidence="2" id="KW-1133">Transmembrane helix</keyword>
<evidence type="ECO:0000313" key="3">
    <source>
        <dbReference type="RefSeq" id="XP_016436767.1"/>
    </source>
</evidence>
<feature type="coiled-coil region" evidence="1">
    <location>
        <begin position="44"/>
        <end position="71"/>
    </location>
</feature>
<keyword evidence="1" id="KW-0175">Coiled coil</keyword>
<dbReference type="AlphaFoldDB" id="A0A1S3XA31"/>
<sequence length="141" mass="16095">MLCSTSLRGLLKIMGDVFLSVINLVQYHAEWDDDEFHPRATIVINKLKRKKDTLVDENDYLKKEADFFERETIYLKEKVVVVQLETKSFGDIVADLEASSVIGNLPSSTKNDGRYAKKRENVLVMLLCIIVGFIVGYVLHN</sequence>
<dbReference type="OrthoDB" id="10314670at2759"/>
<keyword evidence="2" id="KW-0812">Transmembrane</keyword>